<dbReference type="EMBL" id="JBHSLF010000025">
    <property type="protein sequence ID" value="MFC5344866.1"/>
    <property type="molecule type" value="Genomic_DNA"/>
</dbReference>
<dbReference type="RefSeq" id="WP_374037952.1">
    <property type="nucleotide sequence ID" value="NZ_CP169082.1"/>
</dbReference>
<reference evidence="3" key="1">
    <citation type="journal article" date="2019" name="Int. J. Syst. Evol. Microbiol.">
        <title>The Global Catalogue of Microorganisms (GCM) 10K type strain sequencing project: providing services to taxonomists for standard genome sequencing and annotation.</title>
        <authorList>
            <consortium name="The Broad Institute Genomics Platform"/>
            <consortium name="The Broad Institute Genome Sequencing Center for Infectious Disease"/>
            <person name="Wu L."/>
            <person name="Ma J."/>
        </authorList>
    </citation>
    <scope>NUCLEOTIDE SEQUENCE [LARGE SCALE GENOMIC DNA]</scope>
    <source>
        <strain evidence="3">JCM 12125</strain>
    </source>
</reference>
<proteinExistence type="predicted"/>
<name>A0ABW0FUL5_9CAUL</name>
<gene>
    <name evidence="2" type="ORF">ACFPIE_13155</name>
</gene>
<comment type="caution">
    <text evidence="2">The sequence shown here is derived from an EMBL/GenBank/DDBJ whole genome shotgun (WGS) entry which is preliminary data.</text>
</comment>
<keyword evidence="1" id="KW-0812">Transmembrane</keyword>
<evidence type="ECO:0000313" key="2">
    <source>
        <dbReference type="EMBL" id="MFC5344866.1"/>
    </source>
</evidence>
<dbReference type="Proteomes" id="UP001596152">
    <property type="component" value="Unassembled WGS sequence"/>
</dbReference>
<keyword evidence="1" id="KW-1133">Transmembrane helix</keyword>
<accession>A0ABW0FUL5</accession>
<feature type="transmembrane region" description="Helical" evidence="1">
    <location>
        <begin position="49"/>
        <end position="72"/>
    </location>
</feature>
<organism evidence="2 3">
    <name type="scientific">Brevundimonas staleyi</name>
    <dbReference type="NCBI Taxonomy" id="74326"/>
    <lineage>
        <taxon>Bacteria</taxon>
        <taxon>Pseudomonadati</taxon>
        <taxon>Pseudomonadota</taxon>
        <taxon>Alphaproteobacteria</taxon>
        <taxon>Caulobacterales</taxon>
        <taxon>Caulobacteraceae</taxon>
        <taxon>Brevundimonas</taxon>
    </lineage>
</organism>
<keyword evidence="1" id="KW-0472">Membrane</keyword>
<keyword evidence="3" id="KW-1185">Reference proteome</keyword>
<evidence type="ECO:0000256" key="1">
    <source>
        <dbReference type="SAM" id="Phobius"/>
    </source>
</evidence>
<feature type="transmembrane region" description="Helical" evidence="1">
    <location>
        <begin position="12"/>
        <end position="29"/>
    </location>
</feature>
<protein>
    <submittedName>
        <fullName evidence="2">Uncharacterized protein</fullName>
    </submittedName>
</protein>
<evidence type="ECO:0000313" key="3">
    <source>
        <dbReference type="Proteomes" id="UP001596152"/>
    </source>
</evidence>
<sequence length="157" mass="17489">MDDSLAERQRGWNMAALFISAAAGAYVVSLLHEGRFRLFWDMKATDWTAVVLACSALILTAVGIFVAILALWGWSTIKRDSVAAARREAKRCVDAYLVSPEAEATINRAVEQWFNRNADQGTLMPYIAELVRRGNAMTEFDAEVDEAWGEERAAQDD</sequence>